<organism evidence="1 2">
    <name type="scientific">Selenomonas ruminantium</name>
    <dbReference type="NCBI Taxonomy" id="971"/>
    <lineage>
        <taxon>Bacteria</taxon>
        <taxon>Bacillati</taxon>
        <taxon>Bacillota</taxon>
        <taxon>Negativicutes</taxon>
        <taxon>Selenomonadales</taxon>
        <taxon>Selenomonadaceae</taxon>
        <taxon>Selenomonas</taxon>
    </lineage>
</organism>
<dbReference type="RefSeq" id="WP_074812725.1">
    <property type="nucleotide sequence ID" value="NZ_FOJX01000001.1"/>
</dbReference>
<sequence length="75" mass="8570">MPKFVAIRDNFGYLGTYWRKGEVLDADVKPNEHFEPYGQSLARATREEAAKKEAEVKAAETVEKAVKARRTKKEN</sequence>
<reference evidence="1 2" key="1">
    <citation type="submission" date="2016-10" db="EMBL/GenBank/DDBJ databases">
        <authorList>
            <person name="de Groot N.N."/>
        </authorList>
    </citation>
    <scope>NUCLEOTIDE SEQUENCE [LARGE SCALE GENOMIC DNA]</scope>
    <source>
        <strain evidence="1 2">L14</strain>
    </source>
</reference>
<protein>
    <submittedName>
        <fullName evidence="1">Uncharacterized protein</fullName>
    </submittedName>
</protein>
<evidence type="ECO:0000313" key="1">
    <source>
        <dbReference type="EMBL" id="SFA75916.1"/>
    </source>
</evidence>
<dbReference type="Proteomes" id="UP000183843">
    <property type="component" value="Unassembled WGS sequence"/>
</dbReference>
<dbReference type="EMBL" id="FOJX01000001">
    <property type="protein sequence ID" value="SFA75916.1"/>
    <property type="molecule type" value="Genomic_DNA"/>
</dbReference>
<name>A0A1I0VK29_SELRU</name>
<dbReference type="AlphaFoldDB" id="A0A1I0VK29"/>
<proteinExistence type="predicted"/>
<gene>
    <name evidence="1" type="ORF">SAMN05216587_101630</name>
</gene>
<accession>A0A1I0VK29</accession>
<evidence type="ECO:0000313" key="2">
    <source>
        <dbReference type="Proteomes" id="UP000183843"/>
    </source>
</evidence>